<name>A0ABT3A461_9ALTE</name>
<protein>
    <submittedName>
        <fullName evidence="1">DUF4810 domain-containing protein</fullName>
    </submittedName>
</protein>
<comment type="caution">
    <text evidence="1">The sequence shown here is derived from an EMBL/GenBank/DDBJ whole genome shotgun (WGS) entry which is preliminary data.</text>
</comment>
<keyword evidence="2" id="KW-1185">Reference proteome</keyword>
<evidence type="ECO:0000313" key="2">
    <source>
        <dbReference type="Proteomes" id="UP001652504"/>
    </source>
</evidence>
<dbReference type="RefSeq" id="WP_263710615.1">
    <property type="nucleotide sequence ID" value="NZ_JAOWKX010000001.1"/>
</dbReference>
<dbReference type="Proteomes" id="UP001652504">
    <property type="component" value="Unassembled WGS sequence"/>
</dbReference>
<dbReference type="PROSITE" id="PS51257">
    <property type="entry name" value="PROKAR_LIPOPROTEIN"/>
    <property type="match status" value="1"/>
</dbReference>
<dbReference type="InterPro" id="IPR014508">
    <property type="entry name" value="UCP020555_TPR-like"/>
</dbReference>
<evidence type="ECO:0000313" key="1">
    <source>
        <dbReference type="EMBL" id="MCV2883415.1"/>
    </source>
</evidence>
<organism evidence="1 2">
    <name type="scientific">Fluctibacter corallii</name>
    <dbReference type="NCBI Taxonomy" id="2984329"/>
    <lineage>
        <taxon>Bacteria</taxon>
        <taxon>Pseudomonadati</taxon>
        <taxon>Pseudomonadota</taxon>
        <taxon>Gammaproteobacteria</taxon>
        <taxon>Alteromonadales</taxon>
        <taxon>Alteromonadaceae</taxon>
        <taxon>Fluctibacter</taxon>
    </lineage>
</organism>
<dbReference type="PIRSF" id="PIRSF020555">
    <property type="entry name" value="UCP020555"/>
    <property type="match status" value="1"/>
</dbReference>
<accession>A0ABT3A461</accession>
<reference evidence="1 2" key="1">
    <citation type="submission" date="2022-10" db="EMBL/GenBank/DDBJ databases">
        <title>Aestuariibacter sp. AA17 isolated from Montipora capitata coral fragment.</title>
        <authorList>
            <person name="Emsley S.A."/>
            <person name="Pfannmuller K.M."/>
            <person name="Loughran R.M."/>
            <person name="Shlafstein M."/>
            <person name="Papke E."/>
            <person name="Saw J.H."/>
            <person name="Ushijima B."/>
            <person name="Videau P."/>
        </authorList>
    </citation>
    <scope>NUCLEOTIDE SEQUENCE [LARGE SCALE GENOMIC DNA]</scope>
    <source>
        <strain evidence="1 2">AA17</strain>
    </source>
</reference>
<dbReference type="EMBL" id="JAOWKX010000001">
    <property type="protein sequence ID" value="MCV2883415.1"/>
    <property type="molecule type" value="Genomic_DNA"/>
</dbReference>
<dbReference type="Pfam" id="PF16068">
    <property type="entry name" value="DUF4810"/>
    <property type="match status" value="1"/>
</dbReference>
<sequence>MLKSTKHLLCAAAAVFVVSGCKVTEPTYYHGNFNSAVYSYFKAEDVSIEEQILQVQEIIQTAEVKSKPVAPGVHAHLGMLFFEAGNAVQGLEHFQMEKTLFPESAQYIDFLLKSLKEV</sequence>
<gene>
    <name evidence="1" type="ORF">OE749_01720</name>
</gene>
<proteinExistence type="predicted"/>